<dbReference type="STRING" id="1081104.A0A167M359"/>
<dbReference type="InterPro" id="IPR034627">
    <property type="entry name" value="Irc6"/>
</dbReference>
<keyword evidence="3" id="KW-1185">Reference proteome</keyword>
<dbReference type="PANTHER" id="PTHR28043:SF1">
    <property type="entry name" value="INCREASED RECOMBINATION CENTERS PROTEIN 6"/>
    <property type="match status" value="1"/>
</dbReference>
<dbReference type="GO" id="GO:0016192">
    <property type="term" value="P:vesicle-mediated transport"/>
    <property type="evidence" value="ECO:0007669"/>
    <property type="project" value="InterPro"/>
</dbReference>
<feature type="compositionally biased region" description="Basic and acidic residues" evidence="1">
    <location>
        <begin position="194"/>
        <end position="205"/>
    </location>
</feature>
<dbReference type="Pfam" id="PF10199">
    <property type="entry name" value="Adaptin_binding"/>
    <property type="match status" value="1"/>
</dbReference>
<gene>
    <name evidence="2" type="ORF">ISF_08559</name>
</gene>
<evidence type="ECO:0000313" key="2">
    <source>
        <dbReference type="EMBL" id="OAA53857.1"/>
    </source>
</evidence>
<evidence type="ECO:0000313" key="3">
    <source>
        <dbReference type="Proteomes" id="UP000076744"/>
    </source>
</evidence>
<dbReference type="OrthoDB" id="10261384at2759"/>
<protein>
    <submittedName>
        <fullName evidence="2">Alpha-/gamma-adaptin-binding protein p34</fullName>
    </submittedName>
</protein>
<accession>A0A167M359</accession>
<evidence type="ECO:0000256" key="1">
    <source>
        <dbReference type="SAM" id="MobiDB-lite"/>
    </source>
</evidence>
<name>A0A167M359_CORFA</name>
<proteinExistence type="predicted"/>
<dbReference type="RefSeq" id="XP_018700626.1">
    <property type="nucleotide sequence ID" value="XM_018852162.1"/>
</dbReference>
<dbReference type="Gene3D" id="3.40.50.11960">
    <property type="match status" value="1"/>
</dbReference>
<dbReference type="PANTHER" id="PTHR28043">
    <property type="entry name" value="INCREASED RECOMBINATION CENTERS PROTEIN 6"/>
    <property type="match status" value="1"/>
</dbReference>
<reference evidence="2 3" key="1">
    <citation type="journal article" date="2016" name="Genome Biol. Evol.">
        <title>Divergent and convergent evolution of fungal pathogenicity.</title>
        <authorList>
            <person name="Shang Y."/>
            <person name="Xiao G."/>
            <person name="Zheng P."/>
            <person name="Cen K."/>
            <person name="Zhan S."/>
            <person name="Wang C."/>
        </authorList>
    </citation>
    <scope>NUCLEOTIDE SEQUENCE [LARGE SCALE GENOMIC DNA]</scope>
    <source>
        <strain evidence="2 3">ARSEF 2679</strain>
    </source>
</reference>
<dbReference type="GO" id="GO:0030674">
    <property type="term" value="F:protein-macromolecule adaptor activity"/>
    <property type="evidence" value="ECO:0007669"/>
    <property type="project" value="TreeGrafter"/>
</dbReference>
<feature type="region of interest" description="Disordered" evidence="1">
    <location>
        <begin position="190"/>
        <end position="210"/>
    </location>
</feature>
<comment type="caution">
    <text evidence="2">The sequence shown here is derived from an EMBL/GenBank/DDBJ whole genome shotgun (WGS) entry which is preliminary data.</text>
</comment>
<organism evidence="2 3">
    <name type="scientific">Cordyceps fumosorosea (strain ARSEF 2679)</name>
    <name type="common">Isaria fumosorosea</name>
    <dbReference type="NCBI Taxonomy" id="1081104"/>
    <lineage>
        <taxon>Eukaryota</taxon>
        <taxon>Fungi</taxon>
        <taxon>Dikarya</taxon>
        <taxon>Ascomycota</taxon>
        <taxon>Pezizomycotina</taxon>
        <taxon>Sordariomycetes</taxon>
        <taxon>Hypocreomycetidae</taxon>
        <taxon>Hypocreales</taxon>
        <taxon>Cordycipitaceae</taxon>
        <taxon>Cordyceps</taxon>
    </lineage>
</organism>
<dbReference type="EMBL" id="AZHB01000032">
    <property type="protein sequence ID" value="OAA53857.1"/>
    <property type="molecule type" value="Genomic_DNA"/>
</dbReference>
<dbReference type="AlphaFoldDB" id="A0A167M359"/>
<dbReference type="GeneID" id="30024851"/>
<sequence>MDIKDPKRALAVSLQSDKDHLSRIIHDITGSVPTPTEGSLAGTTHQLPLKTKYYTTTVPVWLDLIDSPSEWASSFLSPEASEVLGVLGGLLLVFSIPDGTTQTESTRQLIQNVGKVVHDGLGGWEWDGVKLAVGVGSALDVDDWDELCAEAGLEFVQVGGGDDSDKLQQFGEKAGIPRVKEALEANEWDLGSADEPHPDEEHATADGKQAADGAAALEDLENMDFGLGQTDLDVLKRALFTHQDSEQDGPDKSEQDVNDQDVAKVEAMMRRLQAAREAGETMGETQRRKMAAKAVEEVMRELY</sequence>
<dbReference type="Proteomes" id="UP000076744">
    <property type="component" value="Unassembled WGS sequence"/>
</dbReference>